<accession>A0AAE1MYZ0</accession>
<sequence length="1113" mass="125338">MAKAQSLPEVAEMKIPVFTVLKNGAILKNIFIVNKSPEPEPLPSSSVQGHDHQDHILIVGRHPDCNILLTHPSISRFHLQIRSNPCSQKLIVLDLSSVHGTWVSGRKIEAGVCVEMKEGDTLRIGASSRLYRLHWIPISRAYDMENPFVSESDMAVEAENEQEDDALPEEEEKEMTQNESFSLIDNEELQSVDSILESIRCLFTDENLELVVKQEIRSEDCISLYCDDKENCPTDDQAEDKTTGECLFGTETSYLPTNSMSENKVCDTDLQILLPPRVESIFECGDLNTTYQGPQKMPNFSVNTESLFHVGEEYQAYPGAEVPKETNILCTLGDYLRESICLPVVEAVQGTKLQQFQGVQKNAPIGTFTSQLPPVEQKVPFEKRSSNKLTNLDPESFDITGAAVAAELPKETESGCLRDNEGGRHIITTGAENLITENTFLPMGEATQETKFQTIEVPLDSVSRSEKHIICSHDHKSNFQPYQNSIPCNEQGHSMDGIIQDVGDKCNNKISLISLPAESSITSLSEDSIMKISNKKENQTQRSLNAMAGCSEKKILEESVKSNENNSMCYNIWSRRGKATSAPHIRTSKSRIKVTANVDNEVETSYQKVIKEKAKAKDLLSVLDGEEEEIFTPDKENFSPNALELRFQKKCKLEAIKHCKSQQRSHNSENHWSSEIYLGEISISEKENQNFEVVRENKSERKPFGSYIKLKQNAIDMSYQKDITDKTVPKNILAELDEEEDEYHTLDKENLSPNTLQSLLLEKKGKLNISALHSSNDNFSSNTTSGKGNRTSKVAREQKSNRRSFGNCIELEQEQDALSRENTLERLPLQSLLPNSGGKSRPETSRSVFAAENISANASAQILDKSNNPSHVSERSWNMVVDTASLVNKESRKGLMLLQGLKGTRLIIPRIVIKELDSMKQPFSFFRRTSQASLALEWIEECMVKTKWWIHVQSSIEEGMLIAPTPPATPPTQFNEECWNFNLSSHKSSMEIVSPTAEDHILDYVLTYRRKQNDGQFVLLSDDVTLKIKSMAEGLLCETVEEFRDSLVNPFSERFLWANSSPRGQTWSCQDDVILREKYCRFPSRKSSKGEGAKGLKLILLHNSRYGRFNSAR</sequence>
<dbReference type="SMART" id="SM00240">
    <property type="entry name" value="FHA"/>
    <property type="match status" value="1"/>
</dbReference>
<dbReference type="GO" id="GO:0031965">
    <property type="term" value="C:nuclear membrane"/>
    <property type="evidence" value="ECO:0007669"/>
    <property type="project" value="TreeGrafter"/>
</dbReference>
<dbReference type="CDD" id="cd22691">
    <property type="entry name" value="FHA_PS1-like"/>
    <property type="match status" value="1"/>
</dbReference>
<evidence type="ECO:0000313" key="3">
    <source>
        <dbReference type="EMBL" id="KAK4279766.1"/>
    </source>
</evidence>
<dbReference type="Pfam" id="PF00498">
    <property type="entry name" value="FHA"/>
    <property type="match status" value="1"/>
</dbReference>
<keyword evidence="4" id="KW-1185">Reference proteome</keyword>
<dbReference type="Gene3D" id="3.40.50.1010">
    <property type="entry name" value="5'-nuclease"/>
    <property type="match status" value="1"/>
</dbReference>
<proteinExistence type="predicted"/>
<feature type="region of interest" description="Disordered" evidence="1">
    <location>
        <begin position="773"/>
        <end position="808"/>
    </location>
</feature>
<name>A0AAE1MYZ0_9FABA</name>
<dbReference type="Gene3D" id="2.60.200.20">
    <property type="match status" value="1"/>
</dbReference>
<protein>
    <recommendedName>
        <fullName evidence="2">FHA domain-containing protein</fullName>
    </recommendedName>
</protein>
<gene>
    <name evidence="3" type="ORF">QN277_011488</name>
</gene>
<dbReference type="InterPro" id="IPR002716">
    <property type="entry name" value="PIN_dom"/>
</dbReference>
<dbReference type="AlphaFoldDB" id="A0AAE1MYZ0"/>
<organism evidence="3 4">
    <name type="scientific">Acacia crassicarpa</name>
    <name type="common">northern wattle</name>
    <dbReference type="NCBI Taxonomy" id="499986"/>
    <lineage>
        <taxon>Eukaryota</taxon>
        <taxon>Viridiplantae</taxon>
        <taxon>Streptophyta</taxon>
        <taxon>Embryophyta</taxon>
        <taxon>Tracheophyta</taxon>
        <taxon>Spermatophyta</taxon>
        <taxon>Magnoliopsida</taxon>
        <taxon>eudicotyledons</taxon>
        <taxon>Gunneridae</taxon>
        <taxon>Pentapetalae</taxon>
        <taxon>rosids</taxon>
        <taxon>fabids</taxon>
        <taxon>Fabales</taxon>
        <taxon>Fabaceae</taxon>
        <taxon>Caesalpinioideae</taxon>
        <taxon>mimosoid clade</taxon>
        <taxon>Acacieae</taxon>
        <taxon>Acacia</taxon>
    </lineage>
</organism>
<dbReference type="Proteomes" id="UP001293593">
    <property type="component" value="Unassembled WGS sequence"/>
</dbReference>
<evidence type="ECO:0000256" key="1">
    <source>
        <dbReference type="SAM" id="MobiDB-lite"/>
    </source>
</evidence>
<feature type="compositionally biased region" description="Low complexity" evidence="1">
    <location>
        <begin position="774"/>
        <end position="785"/>
    </location>
</feature>
<dbReference type="InterPro" id="IPR008984">
    <property type="entry name" value="SMAD_FHA_dom_sf"/>
</dbReference>
<feature type="domain" description="FHA" evidence="2">
    <location>
        <begin position="57"/>
        <end position="108"/>
    </location>
</feature>
<reference evidence="3" key="1">
    <citation type="submission" date="2023-10" db="EMBL/GenBank/DDBJ databases">
        <title>Chromosome-level genome of the transformable northern wattle, Acacia crassicarpa.</title>
        <authorList>
            <person name="Massaro I."/>
            <person name="Sinha N.R."/>
            <person name="Poethig S."/>
            <person name="Leichty A.R."/>
        </authorList>
    </citation>
    <scope>NUCLEOTIDE SEQUENCE</scope>
    <source>
        <strain evidence="3">Acra3RX</strain>
        <tissue evidence="3">Leaf</tissue>
    </source>
</reference>
<feature type="compositionally biased region" description="Acidic residues" evidence="1">
    <location>
        <begin position="156"/>
        <end position="173"/>
    </location>
</feature>
<dbReference type="PANTHER" id="PTHR22593:SF8">
    <property type="entry name" value="FHA DOMAIN-CONTAINING PROTEIN PS1"/>
    <property type="match status" value="1"/>
</dbReference>
<feature type="region of interest" description="Disordered" evidence="1">
    <location>
        <begin position="156"/>
        <end position="181"/>
    </location>
</feature>
<dbReference type="PROSITE" id="PS50006">
    <property type="entry name" value="FHA_DOMAIN"/>
    <property type="match status" value="1"/>
</dbReference>
<comment type="caution">
    <text evidence="3">The sequence shown here is derived from an EMBL/GenBank/DDBJ whole genome shotgun (WGS) entry which is preliminary data.</text>
</comment>
<dbReference type="InterPro" id="IPR000253">
    <property type="entry name" value="FHA_dom"/>
</dbReference>
<evidence type="ECO:0000259" key="2">
    <source>
        <dbReference type="PROSITE" id="PS50006"/>
    </source>
</evidence>
<dbReference type="Pfam" id="PF13638">
    <property type="entry name" value="PIN_4"/>
    <property type="match status" value="1"/>
</dbReference>
<evidence type="ECO:0000313" key="4">
    <source>
        <dbReference type="Proteomes" id="UP001293593"/>
    </source>
</evidence>
<dbReference type="EMBL" id="JAWXYG010000002">
    <property type="protein sequence ID" value="KAK4279766.1"/>
    <property type="molecule type" value="Genomic_DNA"/>
</dbReference>
<dbReference type="PANTHER" id="PTHR22593">
    <property type="entry name" value="TRANSMEMBRANE PROTEIN 18"/>
    <property type="match status" value="1"/>
</dbReference>
<dbReference type="SUPFAM" id="SSF49879">
    <property type="entry name" value="SMAD/FHA domain"/>
    <property type="match status" value="1"/>
</dbReference>
<dbReference type="CDD" id="cd09880">
    <property type="entry name" value="PIN_Smg5-6-like"/>
    <property type="match status" value="1"/>
</dbReference>